<dbReference type="Gene3D" id="1.20.1560.10">
    <property type="entry name" value="ABC transporter type 1, transmembrane domain"/>
    <property type="match status" value="1"/>
</dbReference>
<dbReference type="InterPro" id="IPR003593">
    <property type="entry name" value="AAA+_ATPase"/>
</dbReference>
<evidence type="ECO:0000313" key="7">
    <source>
        <dbReference type="EMBL" id="BDI30941.1"/>
    </source>
</evidence>
<dbReference type="GO" id="GO:0005886">
    <property type="term" value="C:plasma membrane"/>
    <property type="evidence" value="ECO:0007669"/>
    <property type="project" value="UniProtKB-SubCell"/>
</dbReference>
<dbReference type="InterPro" id="IPR011527">
    <property type="entry name" value="ABC1_TM_dom"/>
</dbReference>
<dbReference type="RefSeq" id="WP_119320480.1">
    <property type="nucleotide sequence ID" value="NZ_AP025739.1"/>
</dbReference>
<dbReference type="SUPFAM" id="SSF52540">
    <property type="entry name" value="P-loop containing nucleoside triphosphate hydrolases"/>
    <property type="match status" value="1"/>
</dbReference>
<dbReference type="PROSITE" id="PS00211">
    <property type="entry name" value="ABC_TRANSPORTER_1"/>
    <property type="match status" value="1"/>
</dbReference>
<evidence type="ECO:0000256" key="2">
    <source>
        <dbReference type="ARBA" id="ARBA00022692"/>
    </source>
</evidence>
<dbReference type="InterPro" id="IPR017871">
    <property type="entry name" value="ABC_transporter-like_CS"/>
</dbReference>
<gene>
    <name evidence="7" type="ORF">CCAX7_29920</name>
</gene>
<reference evidence="7 8" key="1">
    <citation type="journal article" date="2019" name="Int. J. Syst. Evol. Microbiol.">
        <title>Capsulimonas corticalis gen. nov., sp. nov., an aerobic capsulated bacterium, of a novel bacterial order, Capsulimonadales ord. nov., of the class Armatimonadia of the phylum Armatimonadetes.</title>
        <authorList>
            <person name="Li J."/>
            <person name="Kudo C."/>
            <person name="Tonouchi A."/>
        </authorList>
    </citation>
    <scope>NUCLEOTIDE SEQUENCE [LARGE SCALE GENOMIC DNA]</scope>
    <source>
        <strain evidence="7 8">AX-7</strain>
    </source>
</reference>
<accession>A0A402CSW3</accession>
<dbReference type="PROSITE" id="PS50929">
    <property type="entry name" value="ABC_TM1F"/>
    <property type="match status" value="1"/>
</dbReference>
<dbReference type="InterPro" id="IPR003439">
    <property type="entry name" value="ABC_transporter-like_ATP-bd"/>
</dbReference>
<dbReference type="PANTHER" id="PTHR43394:SF1">
    <property type="entry name" value="ATP-BINDING CASSETTE SUB-FAMILY B MEMBER 10, MITOCHONDRIAL"/>
    <property type="match status" value="1"/>
</dbReference>
<dbReference type="InterPro" id="IPR036640">
    <property type="entry name" value="ABC1_TM_sf"/>
</dbReference>
<dbReference type="FunFam" id="3.40.50.300:FF:000218">
    <property type="entry name" value="Multidrug ABC transporter ATP-binding protein"/>
    <property type="match status" value="1"/>
</dbReference>
<dbReference type="OrthoDB" id="9762778at2"/>
<keyword evidence="5" id="KW-1133">Transmembrane helix</keyword>
<proteinExistence type="predicted"/>
<dbReference type="KEGG" id="ccot:CCAX7_29920"/>
<evidence type="ECO:0000256" key="3">
    <source>
        <dbReference type="ARBA" id="ARBA00022741"/>
    </source>
</evidence>
<dbReference type="Gene3D" id="3.40.50.300">
    <property type="entry name" value="P-loop containing nucleotide triphosphate hydrolases"/>
    <property type="match status" value="1"/>
</dbReference>
<dbReference type="EMBL" id="AP025739">
    <property type="protein sequence ID" value="BDI30941.1"/>
    <property type="molecule type" value="Genomic_DNA"/>
</dbReference>
<dbReference type="Pfam" id="PF00664">
    <property type="entry name" value="ABC_membrane"/>
    <property type="match status" value="1"/>
</dbReference>
<dbReference type="CDD" id="cd07346">
    <property type="entry name" value="ABC_6TM_exporters"/>
    <property type="match status" value="1"/>
</dbReference>
<evidence type="ECO:0000256" key="6">
    <source>
        <dbReference type="ARBA" id="ARBA00023136"/>
    </source>
</evidence>
<dbReference type="PANTHER" id="PTHR43394">
    <property type="entry name" value="ATP-DEPENDENT PERMEASE MDL1, MITOCHONDRIAL"/>
    <property type="match status" value="1"/>
</dbReference>
<comment type="subcellular location">
    <subcellularLocation>
        <location evidence="1">Cell membrane</location>
        <topology evidence="1">Multi-pass membrane protein</topology>
    </subcellularLocation>
</comment>
<evidence type="ECO:0000256" key="1">
    <source>
        <dbReference type="ARBA" id="ARBA00004651"/>
    </source>
</evidence>
<name>A0A402CSW3_9BACT</name>
<protein>
    <submittedName>
        <fullName evidence="7">ABC transporter ATP-binding protein</fullName>
    </submittedName>
</protein>
<dbReference type="PROSITE" id="PS50893">
    <property type="entry name" value="ABC_TRANSPORTER_2"/>
    <property type="match status" value="1"/>
</dbReference>
<keyword evidence="3" id="KW-0547">Nucleotide-binding</keyword>
<keyword evidence="2" id="KW-0812">Transmembrane</keyword>
<evidence type="ECO:0000256" key="5">
    <source>
        <dbReference type="ARBA" id="ARBA00022989"/>
    </source>
</evidence>
<dbReference type="SMART" id="SM00382">
    <property type="entry name" value="AAA"/>
    <property type="match status" value="1"/>
</dbReference>
<dbReference type="Proteomes" id="UP000287394">
    <property type="component" value="Chromosome"/>
</dbReference>
<organism evidence="7 8">
    <name type="scientific">Capsulimonas corticalis</name>
    <dbReference type="NCBI Taxonomy" id="2219043"/>
    <lineage>
        <taxon>Bacteria</taxon>
        <taxon>Bacillati</taxon>
        <taxon>Armatimonadota</taxon>
        <taxon>Armatimonadia</taxon>
        <taxon>Capsulimonadales</taxon>
        <taxon>Capsulimonadaceae</taxon>
        <taxon>Capsulimonas</taxon>
    </lineage>
</organism>
<evidence type="ECO:0000256" key="4">
    <source>
        <dbReference type="ARBA" id="ARBA00022840"/>
    </source>
</evidence>
<dbReference type="Pfam" id="PF00005">
    <property type="entry name" value="ABC_tran"/>
    <property type="match status" value="1"/>
</dbReference>
<dbReference type="AlphaFoldDB" id="A0A402CSW3"/>
<dbReference type="GO" id="GO:0005524">
    <property type="term" value="F:ATP binding"/>
    <property type="evidence" value="ECO:0007669"/>
    <property type="project" value="UniProtKB-KW"/>
</dbReference>
<dbReference type="SUPFAM" id="SSF90123">
    <property type="entry name" value="ABC transporter transmembrane region"/>
    <property type="match status" value="1"/>
</dbReference>
<dbReference type="InterPro" id="IPR027417">
    <property type="entry name" value="P-loop_NTPase"/>
</dbReference>
<keyword evidence="4 7" id="KW-0067">ATP-binding</keyword>
<dbReference type="InterPro" id="IPR039421">
    <property type="entry name" value="Type_1_exporter"/>
</dbReference>
<dbReference type="GO" id="GO:0016887">
    <property type="term" value="F:ATP hydrolysis activity"/>
    <property type="evidence" value="ECO:0007669"/>
    <property type="project" value="InterPro"/>
</dbReference>
<dbReference type="GO" id="GO:0015421">
    <property type="term" value="F:ABC-type oligopeptide transporter activity"/>
    <property type="evidence" value="ECO:0007669"/>
    <property type="project" value="TreeGrafter"/>
</dbReference>
<keyword evidence="8" id="KW-1185">Reference proteome</keyword>
<keyword evidence="6" id="KW-0472">Membrane</keyword>
<sequence length="610" mass="67172">MKTQNFRRWLSYALRHRSLLIASLIALILGMGVDVLLPRSVGFVVDRVLASHALTSGQVSIPLFGSLSIAHALWTVLGVLCAALVVRAVTGYYTRMWLSIVGERVHLDLRRDLFVHLNRLPISYFDNNYTGMIMARITTDADALWHLVYEGAFQVVAPALTIVAVLIVLFATHAKLTMFALMSVPLIAFMYARMRTHARIVSEAQRDAVATVFSRLQERITGMRLIRVLGQIETESDTFTQDLRTLYEHNVEAMRAWSMLGVQSQFITSATTAAILCVGGLAVVSKTLTVGELVTFYLYAGMLFGPIIQLTQSANIFTSADVAIDRIFSLLATPISKEFAGKKESCPRITGAVDVRDLSFEYNAGHPILPKLSFFVPAGQKVALVGPSGAGKTTLVNLICQFYQPSAGHIFVDGMAIDSLEIESYRRQIGYMSQESFLFSGTITDNLRFAKPSATQDEMENAARKANAHDFIMRLPNGYETQIGERGVMLSGGQKQRLNIARLLIRDAAILILDEPTSALDSESEALILEALDTVFADKTCFIIAHRLSTVVSADRILVFEHGKIVQDGNHHSLTEVPGMYQNLWKKQFVGFGGGSERESAALASAPHCE</sequence>
<evidence type="ECO:0000313" key="8">
    <source>
        <dbReference type="Proteomes" id="UP000287394"/>
    </source>
</evidence>